<dbReference type="AlphaFoldDB" id="A0A9Q3H3W2"/>
<feature type="region of interest" description="Disordered" evidence="1">
    <location>
        <begin position="1"/>
        <end position="24"/>
    </location>
</feature>
<name>A0A9Q3H3W2_9BASI</name>
<gene>
    <name evidence="2" type="ORF">O181_030658</name>
</gene>
<evidence type="ECO:0000313" key="3">
    <source>
        <dbReference type="Proteomes" id="UP000765509"/>
    </source>
</evidence>
<keyword evidence="3" id="KW-1185">Reference proteome</keyword>
<proteinExistence type="predicted"/>
<evidence type="ECO:0000256" key="1">
    <source>
        <dbReference type="SAM" id="MobiDB-lite"/>
    </source>
</evidence>
<accession>A0A9Q3H3W2</accession>
<dbReference type="OrthoDB" id="2194665at2759"/>
<organism evidence="2 3">
    <name type="scientific">Austropuccinia psidii MF-1</name>
    <dbReference type="NCBI Taxonomy" id="1389203"/>
    <lineage>
        <taxon>Eukaryota</taxon>
        <taxon>Fungi</taxon>
        <taxon>Dikarya</taxon>
        <taxon>Basidiomycota</taxon>
        <taxon>Pucciniomycotina</taxon>
        <taxon>Pucciniomycetes</taxon>
        <taxon>Pucciniales</taxon>
        <taxon>Sphaerophragmiaceae</taxon>
        <taxon>Austropuccinia</taxon>
    </lineage>
</organism>
<sequence>MWSKKDGPFGKEFPVPEGTSGYSDCRQRDVARWTDVGGPIPVGGRPIYSSLKVPISRINSQGVVRRLRRIADSPTNPDAEGSDELDGEEAEVLLKSIGLQSSTSPSHPGSRRFKSQVILSTPRNFQQVISIIPSAIPPPLPDPSTSRPTLVLTVGPSPLPQLRISPILTSQQLKPVARSSRRREGFLPLPFPATQVFQQRECWPIQVTREDPNMANKGQDAVASLFRRVDRNSREVITYDNDRMIPSTASEEMTAKFSWYEDELIDGFQITIDDLGRYN</sequence>
<dbReference type="EMBL" id="AVOT02010829">
    <property type="protein sequence ID" value="MBW0490943.1"/>
    <property type="molecule type" value="Genomic_DNA"/>
</dbReference>
<dbReference type="Proteomes" id="UP000765509">
    <property type="component" value="Unassembled WGS sequence"/>
</dbReference>
<comment type="caution">
    <text evidence="2">The sequence shown here is derived from an EMBL/GenBank/DDBJ whole genome shotgun (WGS) entry which is preliminary data.</text>
</comment>
<evidence type="ECO:0000313" key="2">
    <source>
        <dbReference type="EMBL" id="MBW0490943.1"/>
    </source>
</evidence>
<protein>
    <submittedName>
        <fullName evidence="2">Uncharacterized protein</fullName>
    </submittedName>
</protein>
<reference evidence="2" key="1">
    <citation type="submission" date="2021-03" db="EMBL/GenBank/DDBJ databases">
        <title>Draft genome sequence of rust myrtle Austropuccinia psidii MF-1, a brazilian biotype.</title>
        <authorList>
            <person name="Quecine M.C."/>
            <person name="Pachon D.M.R."/>
            <person name="Bonatelli M.L."/>
            <person name="Correr F.H."/>
            <person name="Franceschini L.M."/>
            <person name="Leite T.F."/>
            <person name="Margarido G.R.A."/>
            <person name="Almeida C.A."/>
            <person name="Ferrarezi J.A."/>
            <person name="Labate C.A."/>
        </authorList>
    </citation>
    <scope>NUCLEOTIDE SEQUENCE</scope>
    <source>
        <strain evidence="2">MF-1</strain>
    </source>
</reference>